<dbReference type="AlphaFoldDB" id="A0A7J6A904"/>
<sequence length="531" mass="57505">MRIRLRLTSETNRASLFLRTLAHVLLFCVMASTSEENVHVEEVVVVTTPDSSAQSPSEEDMKNMLETADLQQSEADNVEQSLESESSPAISLPKEAVLVKLSSDMDVETDILYQITCGDSKADLVWKKFVCPGINVKCVQFNNHLISPKEFVYLAGKSTLKDWKRAIRLNGTMLRRIMDSGELDFYQHSKLCSNTCRSTKIDLVGTRASLSSQASTETAPTPSSTDVNGSTATFTTDTSEDGTEWVTAIGEDTMTFWKGLKDAGLLEDIVEDLQKEIEEILKGLEERIHEPPLQVKDAALLNNIVQNFGMLDLVKKVLASHKSEMDRCREQYTQSLAALERQCDEHRKRAKELKSKSQHLNNVLMNLTPVATPPAPKRPRLTRAVSGPASVMAPPAQPAQFTLPFTQLTGIPLDKFLSAMGGSAPNQAPFIGSYTVLTSPGGAELQPDTSNLTVLSSDVAGGSAILKVLSPFQLVTLPTLGTGATLQNLAAPAGGSTIVALPVSTSAVETLGAQADETADVNAEQQSKESR</sequence>
<keyword evidence="6 10" id="KW-0175">Coiled coil</keyword>
<keyword evidence="9" id="KW-0539">Nucleus</keyword>
<keyword evidence="5" id="KW-0805">Transcription regulation</keyword>
<evidence type="ECO:0000256" key="9">
    <source>
        <dbReference type="ARBA" id="ARBA00023242"/>
    </source>
</evidence>
<evidence type="ECO:0000256" key="6">
    <source>
        <dbReference type="ARBA" id="ARBA00023054"/>
    </source>
</evidence>
<dbReference type="GO" id="GO:0005737">
    <property type="term" value="C:cytoplasm"/>
    <property type="evidence" value="ECO:0007669"/>
    <property type="project" value="UniProtKB-SubCell"/>
</dbReference>
<keyword evidence="15" id="KW-1185">Reference proteome</keyword>
<name>A0A7J6A904_AMEME</name>
<keyword evidence="3" id="KW-0479">Metal-binding</keyword>
<dbReference type="SMART" id="SM00258">
    <property type="entry name" value="SAND"/>
    <property type="match status" value="1"/>
</dbReference>
<dbReference type="SUPFAM" id="SSF63763">
    <property type="entry name" value="SAND domain-like"/>
    <property type="match status" value="1"/>
</dbReference>
<dbReference type="GO" id="GO:0005634">
    <property type="term" value="C:nucleus"/>
    <property type="evidence" value="ECO:0007669"/>
    <property type="project" value="TreeGrafter"/>
</dbReference>
<dbReference type="Pfam" id="PF25892">
    <property type="entry name" value="Spe-44"/>
    <property type="match status" value="1"/>
</dbReference>
<evidence type="ECO:0000256" key="7">
    <source>
        <dbReference type="ARBA" id="ARBA00023125"/>
    </source>
</evidence>
<dbReference type="InterPro" id="IPR000770">
    <property type="entry name" value="SAND_dom"/>
</dbReference>
<feature type="chain" id="PRO_5029733757" description="SAND domain-containing protein" evidence="12">
    <location>
        <begin position="35"/>
        <end position="531"/>
    </location>
</feature>
<evidence type="ECO:0000256" key="12">
    <source>
        <dbReference type="SAM" id="SignalP"/>
    </source>
</evidence>
<dbReference type="GO" id="GO:0000978">
    <property type="term" value="F:RNA polymerase II cis-regulatory region sequence-specific DNA binding"/>
    <property type="evidence" value="ECO:0007669"/>
    <property type="project" value="TreeGrafter"/>
</dbReference>
<dbReference type="GO" id="GO:0006357">
    <property type="term" value="P:regulation of transcription by RNA polymerase II"/>
    <property type="evidence" value="ECO:0007669"/>
    <property type="project" value="TreeGrafter"/>
</dbReference>
<evidence type="ECO:0000259" key="13">
    <source>
        <dbReference type="PROSITE" id="PS50864"/>
    </source>
</evidence>
<proteinExistence type="predicted"/>
<feature type="domain" description="SAND" evidence="13">
    <location>
        <begin position="102"/>
        <end position="184"/>
    </location>
</feature>
<feature type="signal peptide" evidence="12">
    <location>
        <begin position="1"/>
        <end position="34"/>
    </location>
</feature>
<feature type="coiled-coil region" evidence="10">
    <location>
        <begin position="329"/>
        <end position="363"/>
    </location>
</feature>
<accession>A0A7J6A904</accession>
<evidence type="ECO:0000256" key="10">
    <source>
        <dbReference type="SAM" id="Coils"/>
    </source>
</evidence>
<evidence type="ECO:0000256" key="8">
    <source>
        <dbReference type="ARBA" id="ARBA00023163"/>
    </source>
</evidence>
<evidence type="ECO:0000313" key="14">
    <source>
        <dbReference type="EMBL" id="KAF4078491.1"/>
    </source>
</evidence>
<evidence type="ECO:0000256" key="2">
    <source>
        <dbReference type="ARBA" id="ARBA00022490"/>
    </source>
</evidence>
<dbReference type="GO" id="GO:0046872">
    <property type="term" value="F:metal ion binding"/>
    <property type="evidence" value="ECO:0007669"/>
    <property type="project" value="UniProtKB-KW"/>
</dbReference>
<feature type="compositionally biased region" description="Polar residues" evidence="11">
    <location>
        <begin position="226"/>
        <end position="237"/>
    </location>
</feature>
<organism evidence="14 15">
    <name type="scientific">Ameiurus melas</name>
    <name type="common">Black bullhead</name>
    <name type="synonym">Silurus melas</name>
    <dbReference type="NCBI Taxonomy" id="219545"/>
    <lineage>
        <taxon>Eukaryota</taxon>
        <taxon>Metazoa</taxon>
        <taxon>Chordata</taxon>
        <taxon>Craniata</taxon>
        <taxon>Vertebrata</taxon>
        <taxon>Euteleostomi</taxon>
        <taxon>Actinopterygii</taxon>
        <taxon>Neopterygii</taxon>
        <taxon>Teleostei</taxon>
        <taxon>Ostariophysi</taxon>
        <taxon>Siluriformes</taxon>
        <taxon>Ictaluridae</taxon>
        <taxon>Ameiurus</taxon>
    </lineage>
</organism>
<evidence type="ECO:0000256" key="4">
    <source>
        <dbReference type="ARBA" id="ARBA00022833"/>
    </source>
</evidence>
<keyword evidence="12" id="KW-0732">Signal</keyword>
<evidence type="ECO:0000256" key="3">
    <source>
        <dbReference type="ARBA" id="ARBA00022723"/>
    </source>
</evidence>
<evidence type="ECO:0000256" key="5">
    <source>
        <dbReference type="ARBA" id="ARBA00023015"/>
    </source>
</evidence>
<dbReference type="Proteomes" id="UP000593565">
    <property type="component" value="Unassembled WGS sequence"/>
</dbReference>
<keyword evidence="8" id="KW-0804">Transcription</keyword>
<comment type="subcellular location">
    <subcellularLocation>
        <location evidence="1">Cytoplasm</location>
    </subcellularLocation>
</comment>
<dbReference type="PANTHER" id="PTHR10417">
    <property type="entry name" value="GLUCOCORTICOID MODULATORY ELEMENT-BINDING PROTEIN"/>
    <property type="match status" value="1"/>
</dbReference>
<keyword evidence="4" id="KW-0862">Zinc</keyword>
<keyword evidence="7" id="KW-0238">DNA-binding</keyword>
<protein>
    <recommendedName>
        <fullName evidence="13">SAND domain-containing protein</fullName>
    </recommendedName>
</protein>
<gene>
    <name evidence="14" type="ORF">AMELA_G00199730</name>
</gene>
<evidence type="ECO:0000313" key="15">
    <source>
        <dbReference type="Proteomes" id="UP000593565"/>
    </source>
</evidence>
<evidence type="ECO:0000256" key="1">
    <source>
        <dbReference type="ARBA" id="ARBA00004496"/>
    </source>
</evidence>
<dbReference type="Pfam" id="PF01342">
    <property type="entry name" value="SAND"/>
    <property type="match status" value="1"/>
</dbReference>
<keyword evidence="2" id="KW-0963">Cytoplasm</keyword>
<dbReference type="PROSITE" id="PS50864">
    <property type="entry name" value="SAND"/>
    <property type="match status" value="1"/>
</dbReference>
<dbReference type="InterPro" id="IPR010919">
    <property type="entry name" value="SAND-like_dom_sf"/>
</dbReference>
<dbReference type="InterPro" id="IPR059099">
    <property type="entry name" value="GMEB1/2/Spe-44_dom"/>
</dbReference>
<feature type="region of interest" description="Disordered" evidence="11">
    <location>
        <begin position="212"/>
        <end position="239"/>
    </location>
</feature>
<feature type="compositionally biased region" description="Low complexity" evidence="11">
    <location>
        <begin position="212"/>
        <end position="225"/>
    </location>
</feature>
<dbReference type="PANTHER" id="PTHR10417:SF2">
    <property type="entry name" value="GLUCOCORTICOID MODULATORY ELEMENT-BINDING PROTEIN 2"/>
    <property type="match status" value="1"/>
</dbReference>
<reference evidence="14 15" key="1">
    <citation type="submission" date="2020-02" db="EMBL/GenBank/DDBJ databases">
        <title>A chromosome-scale genome assembly of the black bullhead catfish (Ameiurus melas).</title>
        <authorList>
            <person name="Wen M."/>
            <person name="Zham M."/>
            <person name="Cabau C."/>
            <person name="Klopp C."/>
            <person name="Donnadieu C."/>
            <person name="Roques C."/>
            <person name="Bouchez O."/>
            <person name="Lampietro C."/>
            <person name="Jouanno E."/>
            <person name="Herpin A."/>
            <person name="Louis A."/>
            <person name="Berthelot C."/>
            <person name="Parey E."/>
            <person name="Roest-Crollius H."/>
            <person name="Braasch I."/>
            <person name="Postlethwait J."/>
            <person name="Robinson-Rechavi M."/>
            <person name="Echchiki A."/>
            <person name="Begum T."/>
            <person name="Montfort J."/>
            <person name="Schartl M."/>
            <person name="Bobe J."/>
            <person name="Guiguen Y."/>
        </authorList>
    </citation>
    <scope>NUCLEOTIDE SEQUENCE [LARGE SCALE GENOMIC DNA]</scope>
    <source>
        <strain evidence="14">M_S1</strain>
        <tissue evidence="14">Blood</tissue>
    </source>
</reference>
<comment type="caution">
    <text evidence="14">The sequence shown here is derived from an EMBL/GenBank/DDBJ whole genome shotgun (WGS) entry which is preliminary data.</text>
</comment>
<dbReference type="EMBL" id="JAAGNN010000017">
    <property type="protein sequence ID" value="KAF4078491.1"/>
    <property type="molecule type" value="Genomic_DNA"/>
</dbReference>
<dbReference type="Gene3D" id="3.10.390.10">
    <property type="entry name" value="SAND domain-like"/>
    <property type="match status" value="1"/>
</dbReference>
<evidence type="ECO:0000256" key="11">
    <source>
        <dbReference type="SAM" id="MobiDB-lite"/>
    </source>
</evidence>
<dbReference type="FunFam" id="3.10.390.10:FF:000003">
    <property type="entry name" value="glucocorticoid modulatory element-binding protein 1 isoform X2"/>
    <property type="match status" value="1"/>
</dbReference>